<feature type="domain" description="DUF362" evidence="1">
    <location>
        <begin position="111"/>
        <end position="303"/>
    </location>
</feature>
<organism evidence="2 3">
    <name type="scientific">candidate division KSB3 bacterium</name>
    <dbReference type="NCBI Taxonomy" id="2044937"/>
    <lineage>
        <taxon>Bacteria</taxon>
        <taxon>candidate division KSB3</taxon>
    </lineage>
</organism>
<feature type="non-terminal residue" evidence="2">
    <location>
        <position position="318"/>
    </location>
</feature>
<dbReference type="InterPro" id="IPR006311">
    <property type="entry name" value="TAT_signal"/>
</dbReference>
<dbReference type="InterPro" id="IPR019546">
    <property type="entry name" value="TAT_signal_bac_arc"/>
</dbReference>
<dbReference type="AlphaFoldDB" id="A0A9D5Q6W0"/>
<evidence type="ECO:0000313" key="2">
    <source>
        <dbReference type="EMBL" id="MBD3325306.1"/>
    </source>
</evidence>
<dbReference type="EMBL" id="WJJP01000389">
    <property type="protein sequence ID" value="MBD3325306.1"/>
    <property type="molecule type" value="Genomic_DNA"/>
</dbReference>
<comment type="caution">
    <text evidence="2">The sequence shown here is derived from an EMBL/GenBank/DDBJ whole genome shotgun (WGS) entry which is preliminary data.</text>
</comment>
<dbReference type="InterPro" id="IPR007160">
    <property type="entry name" value="DUF362"/>
</dbReference>
<dbReference type="PROSITE" id="PS51318">
    <property type="entry name" value="TAT"/>
    <property type="match status" value="1"/>
</dbReference>
<accession>A0A9D5Q6W0</accession>
<dbReference type="Pfam" id="PF04015">
    <property type="entry name" value="DUF362"/>
    <property type="match status" value="1"/>
</dbReference>
<reference evidence="2" key="1">
    <citation type="submission" date="2019-11" db="EMBL/GenBank/DDBJ databases">
        <title>Microbial mats filling the niche in hypersaline microbial mats.</title>
        <authorList>
            <person name="Wong H.L."/>
            <person name="Macleod F.I."/>
            <person name="White R.A. III"/>
            <person name="Burns B.P."/>
        </authorList>
    </citation>
    <scope>NUCLEOTIDE SEQUENCE</scope>
    <source>
        <strain evidence="2">Rbin_158</strain>
    </source>
</reference>
<name>A0A9D5Q6W0_9BACT</name>
<dbReference type="Proteomes" id="UP000649604">
    <property type="component" value="Unassembled WGS sequence"/>
</dbReference>
<gene>
    <name evidence="2" type="ORF">GF339_12020</name>
</gene>
<evidence type="ECO:0000313" key="3">
    <source>
        <dbReference type="Proteomes" id="UP000649604"/>
    </source>
</evidence>
<sequence length="318" mass="34855">MNRRYRLLNGGRKRMKQSLTRRQFLKTTAIGAAAAYLSPSAIGGTSPVLAEDLKQRVIIGSHRNLVDASEQIVPKIVRAVVDDTLVALTNTASARDAWLQLLPNLQSHDVIGIKVNCINRRQSSHPPVVYALAESLIESLDFNPNHLLIWDRTSRELKRAHYTINTGKTGVRCLGTSDGIGYDESFAVDVGNDREVHLSKILTEMCTYLINVPVLKDHGIAGITLSLKNHYGSIDRPGVCHGGGCDPYAAHLNATPHIKDKTALILCDALFGIYRGGPGGSPQWINRQLLASVDPVALDYTGMTIIDHQRQQRNISLA</sequence>
<protein>
    <submittedName>
        <fullName evidence="2">DUF362 domain-containing protein</fullName>
    </submittedName>
</protein>
<dbReference type="NCBIfam" id="TIGR01409">
    <property type="entry name" value="TAT_signal_seq"/>
    <property type="match status" value="1"/>
</dbReference>
<proteinExistence type="predicted"/>
<evidence type="ECO:0000259" key="1">
    <source>
        <dbReference type="Pfam" id="PF04015"/>
    </source>
</evidence>